<dbReference type="AlphaFoldDB" id="A0A0H2SN31"/>
<keyword evidence="4" id="KW-1185">Reference proteome</keyword>
<dbReference type="Proteomes" id="UP000053477">
    <property type="component" value="Unassembled WGS sequence"/>
</dbReference>
<reference evidence="3 4" key="1">
    <citation type="submission" date="2015-04" db="EMBL/GenBank/DDBJ databases">
        <title>Complete genome sequence of Schizopora paradoxa KUC8140, a cosmopolitan wood degrader in East Asia.</title>
        <authorList>
            <consortium name="DOE Joint Genome Institute"/>
            <person name="Min B."/>
            <person name="Park H."/>
            <person name="Jang Y."/>
            <person name="Kim J.-J."/>
            <person name="Kim K.H."/>
            <person name="Pangilinan J."/>
            <person name="Lipzen A."/>
            <person name="Riley R."/>
            <person name="Grigoriev I.V."/>
            <person name="Spatafora J.W."/>
            <person name="Choi I.-G."/>
        </authorList>
    </citation>
    <scope>NUCLEOTIDE SEQUENCE [LARGE SCALE GENOMIC DNA]</scope>
    <source>
        <strain evidence="3 4">KUC8140</strain>
    </source>
</reference>
<dbReference type="InParanoid" id="A0A0H2SN31"/>
<feature type="transmembrane region" description="Helical" evidence="1">
    <location>
        <begin position="62"/>
        <end position="82"/>
    </location>
</feature>
<name>A0A0H2SN31_9AGAM</name>
<keyword evidence="1" id="KW-0812">Transmembrane</keyword>
<keyword evidence="1" id="KW-1133">Transmembrane helix</keyword>
<gene>
    <name evidence="3" type="ORF">SCHPADRAFT_899691</name>
</gene>
<evidence type="ECO:0000313" key="4">
    <source>
        <dbReference type="Proteomes" id="UP000053477"/>
    </source>
</evidence>
<evidence type="ECO:0000256" key="2">
    <source>
        <dbReference type="SAM" id="SignalP"/>
    </source>
</evidence>
<evidence type="ECO:0000313" key="3">
    <source>
        <dbReference type="EMBL" id="KLO18476.1"/>
    </source>
</evidence>
<feature type="signal peptide" evidence="2">
    <location>
        <begin position="1"/>
        <end position="22"/>
    </location>
</feature>
<dbReference type="EMBL" id="KQ085894">
    <property type="protein sequence ID" value="KLO18476.1"/>
    <property type="molecule type" value="Genomic_DNA"/>
</dbReference>
<protein>
    <submittedName>
        <fullName evidence="3">Uncharacterized protein</fullName>
    </submittedName>
</protein>
<keyword evidence="2" id="KW-0732">Signal</keyword>
<organism evidence="3 4">
    <name type="scientific">Schizopora paradoxa</name>
    <dbReference type="NCBI Taxonomy" id="27342"/>
    <lineage>
        <taxon>Eukaryota</taxon>
        <taxon>Fungi</taxon>
        <taxon>Dikarya</taxon>
        <taxon>Basidiomycota</taxon>
        <taxon>Agaricomycotina</taxon>
        <taxon>Agaricomycetes</taxon>
        <taxon>Hymenochaetales</taxon>
        <taxon>Schizoporaceae</taxon>
        <taxon>Schizopora</taxon>
    </lineage>
</organism>
<sequence length="87" mass="9719">MGWPSLLLVVVLTVILDLGGMGASDEYVTSLDISFTAALRTRLLLPVFEEVRDGLSLDLDGVHWLILYFTLRSNLGALQVLYMGMFW</sequence>
<proteinExistence type="predicted"/>
<evidence type="ECO:0000256" key="1">
    <source>
        <dbReference type="SAM" id="Phobius"/>
    </source>
</evidence>
<accession>A0A0H2SN31</accession>
<keyword evidence="1" id="KW-0472">Membrane</keyword>
<feature type="chain" id="PRO_5005202551" evidence="2">
    <location>
        <begin position="23"/>
        <end position="87"/>
    </location>
</feature>